<comment type="caution">
    <text evidence="2">The sequence shown here is derived from an EMBL/GenBank/DDBJ whole genome shotgun (WGS) entry which is preliminary data.</text>
</comment>
<feature type="transmembrane region" description="Helical" evidence="1">
    <location>
        <begin position="101"/>
        <end position="122"/>
    </location>
</feature>
<feature type="transmembrane region" description="Helical" evidence="1">
    <location>
        <begin position="286"/>
        <end position="304"/>
    </location>
</feature>
<proteinExistence type="predicted"/>
<dbReference type="EMBL" id="DROK01000297">
    <property type="protein sequence ID" value="HHI98174.1"/>
    <property type="molecule type" value="Genomic_DNA"/>
</dbReference>
<keyword evidence="1" id="KW-0812">Transmembrane</keyword>
<reference evidence="2" key="1">
    <citation type="journal article" date="2020" name="mSystems">
        <title>Genome- and Community-Level Interaction Insights into Carbon Utilization and Element Cycling Functions of Hydrothermarchaeota in Hydrothermal Sediment.</title>
        <authorList>
            <person name="Zhou Z."/>
            <person name="Liu Y."/>
            <person name="Xu W."/>
            <person name="Pan J."/>
            <person name="Luo Z.H."/>
            <person name="Li M."/>
        </authorList>
    </citation>
    <scope>NUCLEOTIDE SEQUENCE [LARGE SCALE GENOMIC DNA]</scope>
    <source>
        <strain evidence="2">HyVt-533</strain>
    </source>
</reference>
<feature type="transmembrane region" description="Helical" evidence="1">
    <location>
        <begin position="200"/>
        <end position="220"/>
    </location>
</feature>
<evidence type="ECO:0008006" key="3">
    <source>
        <dbReference type="Google" id="ProtNLM"/>
    </source>
</evidence>
<feature type="transmembrane region" description="Helical" evidence="1">
    <location>
        <begin position="5"/>
        <end position="24"/>
    </location>
</feature>
<dbReference type="AlphaFoldDB" id="A0A7V5U3H2"/>
<keyword evidence="1" id="KW-0472">Membrane</keyword>
<evidence type="ECO:0000313" key="2">
    <source>
        <dbReference type="EMBL" id="HHI98174.1"/>
    </source>
</evidence>
<dbReference type="Proteomes" id="UP000886101">
    <property type="component" value="Unassembled WGS sequence"/>
</dbReference>
<keyword evidence="1" id="KW-1133">Transmembrane helix</keyword>
<name>A0A7V5U3H2_9BACT</name>
<feature type="transmembrane region" description="Helical" evidence="1">
    <location>
        <begin position="64"/>
        <end position="81"/>
    </location>
</feature>
<gene>
    <name evidence="2" type="ORF">ENJ96_10065</name>
</gene>
<accession>A0A7V5U3H2</accession>
<evidence type="ECO:0000256" key="1">
    <source>
        <dbReference type="SAM" id="Phobius"/>
    </source>
</evidence>
<protein>
    <recommendedName>
        <fullName evidence="3">Lycopene cyclase domain-containing protein</fullName>
    </recommendedName>
</protein>
<feature type="transmembrane region" description="Helical" evidence="1">
    <location>
        <begin position="240"/>
        <end position="265"/>
    </location>
</feature>
<feature type="transmembrane region" description="Helical" evidence="1">
    <location>
        <begin position="142"/>
        <end position="160"/>
    </location>
</feature>
<organism evidence="2">
    <name type="scientific">Thermodesulfatator atlanticus</name>
    <dbReference type="NCBI Taxonomy" id="501497"/>
    <lineage>
        <taxon>Bacteria</taxon>
        <taxon>Pseudomonadati</taxon>
        <taxon>Thermodesulfobacteriota</taxon>
        <taxon>Thermodesulfobacteria</taxon>
        <taxon>Thermodesulfobacteriales</taxon>
        <taxon>Thermodesulfatatoraceae</taxon>
        <taxon>Thermodesulfatator</taxon>
    </lineage>
</organism>
<feature type="transmembrane region" description="Helical" evidence="1">
    <location>
        <begin position="30"/>
        <end position="48"/>
    </location>
</feature>
<sequence>MFVKWYGPIALLVLLASEILLFAGHSFIGKWFYCFAWWPYIFLVDWLVKRKTGNSLIVDRTREFLILIPWSTFIWLIFEWFNLYLKNWHYVNIISSTPARWFGYFISYGTVLPGLFETYELLLAYRILEGSSAKPVKEPRKLYPLLSLLGILSLALPLAYPKYFFPLVWGCFVFLLEPINHALKAPSLLSDWQKGSLRKFYLLLLSGLICGFLWEFWNFWATSKWVYTVPWVGRVKLFEMPVLGFLGFPPFAVECYVMMNFINIFRGGRTWEREASRPEISFKIPGWCWLLLHLAFYAFVFHQIDLHTVKSYLP</sequence>